<dbReference type="PANTHER" id="PTHR12197:SF294">
    <property type="entry name" value="POTENTIAL PROTEIN LYSINE METHYLTRANSFERASE SET6"/>
    <property type="match status" value="1"/>
</dbReference>
<gene>
    <name evidence="2" type="ORF">RirG_060110</name>
</gene>
<sequence length="355" mass="41597">MNLDFGSYPVRLTCSPEKGRYFLAKSDIKVGEVVLKCLPLATAPFDNHKKRYCYTCNLYNSSSAFSYHCVSCDQAYFCSLECYKNDSNVLAKHELICNISRKIATWRADKHMKSVIRLLVQILLEYLCEEKNDDNEPKNDILRNYFKDFLLLKSHYSDWSTNLKQDWMKHKKFLLSIFKSSNLIQENIEFEEFLHMISRIESNGFGMYYQSKGREILFGRAIYPFASFFNHSCDANCDALQPNYKGENNQVDNANSEGCIAIESVQTDINLNTLIKKKEIFRKVEFIALHNIKEGEELTISYIEDTHSPLQARRQKLMNDYYFLCKCDRCKSEETKINGKRFKGLKKYRGNKEFQ</sequence>
<protein>
    <recommendedName>
        <fullName evidence="1">SET domain-containing protein</fullName>
    </recommendedName>
</protein>
<dbReference type="PANTHER" id="PTHR12197">
    <property type="entry name" value="HISTONE-LYSINE N-METHYLTRANSFERASE SMYD"/>
    <property type="match status" value="1"/>
</dbReference>
<dbReference type="SMR" id="A0A015K1B3"/>
<evidence type="ECO:0000259" key="1">
    <source>
        <dbReference type="PROSITE" id="PS50280"/>
    </source>
</evidence>
<accession>A0A015K1B3</accession>
<dbReference type="SMART" id="SM00317">
    <property type="entry name" value="SET"/>
    <property type="match status" value="1"/>
</dbReference>
<comment type="caution">
    <text evidence="2">The sequence shown here is derived from an EMBL/GenBank/DDBJ whole genome shotgun (WGS) entry which is preliminary data.</text>
</comment>
<dbReference type="OrthoDB" id="5945798at2759"/>
<dbReference type="InterPro" id="IPR050869">
    <property type="entry name" value="H3K4_H4K5_MeTrfase"/>
</dbReference>
<proteinExistence type="predicted"/>
<keyword evidence="3" id="KW-1185">Reference proteome</keyword>
<dbReference type="AlphaFoldDB" id="A0A015K1B3"/>
<reference evidence="2 3" key="1">
    <citation type="submission" date="2014-02" db="EMBL/GenBank/DDBJ databases">
        <title>Single nucleus genome sequencing reveals high similarity among nuclei of an endomycorrhizal fungus.</title>
        <authorList>
            <person name="Lin K."/>
            <person name="Geurts R."/>
            <person name="Zhang Z."/>
            <person name="Limpens E."/>
            <person name="Saunders D.G."/>
            <person name="Mu D."/>
            <person name="Pang E."/>
            <person name="Cao H."/>
            <person name="Cha H."/>
            <person name="Lin T."/>
            <person name="Zhou Q."/>
            <person name="Shang Y."/>
            <person name="Li Y."/>
            <person name="Ivanov S."/>
            <person name="Sharma T."/>
            <person name="Velzen R.V."/>
            <person name="Ruijter N.D."/>
            <person name="Aanen D.K."/>
            <person name="Win J."/>
            <person name="Kamoun S."/>
            <person name="Bisseling T."/>
            <person name="Huang S."/>
        </authorList>
    </citation>
    <scope>NUCLEOTIDE SEQUENCE [LARGE SCALE GENOMIC DNA]</scope>
    <source>
        <strain evidence="3">DAOM197198w</strain>
    </source>
</reference>
<evidence type="ECO:0000313" key="2">
    <source>
        <dbReference type="EMBL" id="EXX73445.1"/>
    </source>
</evidence>
<dbReference type="GO" id="GO:0005634">
    <property type="term" value="C:nucleus"/>
    <property type="evidence" value="ECO:0007669"/>
    <property type="project" value="TreeGrafter"/>
</dbReference>
<organism evidence="2 3">
    <name type="scientific">Rhizophagus irregularis (strain DAOM 197198w)</name>
    <name type="common">Glomus intraradices</name>
    <dbReference type="NCBI Taxonomy" id="1432141"/>
    <lineage>
        <taxon>Eukaryota</taxon>
        <taxon>Fungi</taxon>
        <taxon>Fungi incertae sedis</taxon>
        <taxon>Mucoromycota</taxon>
        <taxon>Glomeromycotina</taxon>
        <taxon>Glomeromycetes</taxon>
        <taxon>Glomerales</taxon>
        <taxon>Glomeraceae</taxon>
        <taxon>Rhizophagus</taxon>
    </lineage>
</organism>
<dbReference type="PROSITE" id="PS50280">
    <property type="entry name" value="SET"/>
    <property type="match status" value="1"/>
</dbReference>
<evidence type="ECO:0000313" key="3">
    <source>
        <dbReference type="Proteomes" id="UP000022910"/>
    </source>
</evidence>
<dbReference type="InterPro" id="IPR046341">
    <property type="entry name" value="SET_dom_sf"/>
</dbReference>
<dbReference type="EMBL" id="JEMT01014681">
    <property type="protein sequence ID" value="EXX73445.1"/>
    <property type="molecule type" value="Genomic_DNA"/>
</dbReference>
<dbReference type="Proteomes" id="UP000022910">
    <property type="component" value="Unassembled WGS sequence"/>
</dbReference>
<feature type="domain" description="SET" evidence="1">
    <location>
        <begin position="8"/>
        <end position="303"/>
    </location>
</feature>
<dbReference type="OMA" id="HELICNI"/>
<dbReference type="STRING" id="1432141.A0A015K1B3"/>
<dbReference type="HOGENOM" id="CLU_064842_0_0_1"/>
<name>A0A015K1B3_RHIIW</name>
<dbReference type="Gene3D" id="2.170.270.10">
    <property type="entry name" value="SET domain"/>
    <property type="match status" value="1"/>
</dbReference>
<dbReference type="SUPFAM" id="SSF82199">
    <property type="entry name" value="SET domain"/>
    <property type="match status" value="1"/>
</dbReference>
<dbReference type="Pfam" id="PF00856">
    <property type="entry name" value="SET"/>
    <property type="match status" value="1"/>
</dbReference>
<dbReference type="InterPro" id="IPR001214">
    <property type="entry name" value="SET_dom"/>
</dbReference>